<name>A0ACB9ZY64_CATRO</name>
<gene>
    <name evidence="1" type="ORF">M9H77_29403</name>
</gene>
<protein>
    <submittedName>
        <fullName evidence="1">Uncharacterized protein</fullName>
    </submittedName>
</protein>
<reference evidence="2" key="1">
    <citation type="journal article" date="2023" name="Nat. Plants">
        <title>Single-cell RNA sequencing provides a high-resolution roadmap for understanding the multicellular compartmentation of specialized metabolism.</title>
        <authorList>
            <person name="Sun S."/>
            <person name="Shen X."/>
            <person name="Li Y."/>
            <person name="Li Y."/>
            <person name="Wang S."/>
            <person name="Li R."/>
            <person name="Zhang H."/>
            <person name="Shen G."/>
            <person name="Guo B."/>
            <person name="Wei J."/>
            <person name="Xu J."/>
            <person name="St-Pierre B."/>
            <person name="Chen S."/>
            <person name="Sun C."/>
        </authorList>
    </citation>
    <scope>NUCLEOTIDE SEQUENCE [LARGE SCALE GENOMIC DNA]</scope>
</reference>
<accession>A0ACB9ZY64</accession>
<evidence type="ECO:0000313" key="2">
    <source>
        <dbReference type="Proteomes" id="UP001060085"/>
    </source>
</evidence>
<evidence type="ECO:0000313" key="1">
    <source>
        <dbReference type="EMBL" id="KAI5652216.1"/>
    </source>
</evidence>
<proteinExistence type="predicted"/>
<dbReference type="EMBL" id="CM044707">
    <property type="protein sequence ID" value="KAI5652216.1"/>
    <property type="molecule type" value="Genomic_DNA"/>
</dbReference>
<sequence length="119" mass="14036">MKGKEKQEAKRIELNGTKRKTKSISNLKPISRFSLFYTFYPRNTLPLICILSPTNHDPPNNLNYSQSHMKQKEHPPHFKPHCPQCGGHIQIKETERQRNKQINRTHARQAIPKRKMTMH</sequence>
<keyword evidence="2" id="KW-1185">Reference proteome</keyword>
<comment type="caution">
    <text evidence="1">The sequence shown here is derived from an EMBL/GenBank/DDBJ whole genome shotgun (WGS) entry which is preliminary data.</text>
</comment>
<dbReference type="Proteomes" id="UP001060085">
    <property type="component" value="Linkage Group LG07"/>
</dbReference>
<organism evidence="1 2">
    <name type="scientific">Catharanthus roseus</name>
    <name type="common">Madagascar periwinkle</name>
    <name type="synonym">Vinca rosea</name>
    <dbReference type="NCBI Taxonomy" id="4058"/>
    <lineage>
        <taxon>Eukaryota</taxon>
        <taxon>Viridiplantae</taxon>
        <taxon>Streptophyta</taxon>
        <taxon>Embryophyta</taxon>
        <taxon>Tracheophyta</taxon>
        <taxon>Spermatophyta</taxon>
        <taxon>Magnoliopsida</taxon>
        <taxon>eudicotyledons</taxon>
        <taxon>Gunneridae</taxon>
        <taxon>Pentapetalae</taxon>
        <taxon>asterids</taxon>
        <taxon>lamiids</taxon>
        <taxon>Gentianales</taxon>
        <taxon>Apocynaceae</taxon>
        <taxon>Rauvolfioideae</taxon>
        <taxon>Vinceae</taxon>
        <taxon>Catharanthinae</taxon>
        <taxon>Catharanthus</taxon>
    </lineage>
</organism>